<dbReference type="GO" id="GO:0016829">
    <property type="term" value="F:lyase activity"/>
    <property type="evidence" value="ECO:0007669"/>
    <property type="project" value="UniProtKB-KW"/>
</dbReference>
<protein>
    <submittedName>
        <fullName evidence="2">Pectin lyase-like superfamily protein</fullName>
    </submittedName>
</protein>
<keyword evidence="2" id="KW-0456">Lyase</keyword>
<name>A0A7J0H038_9ERIC</name>
<reference evidence="2 3" key="1">
    <citation type="submission" date="2019-07" db="EMBL/GenBank/DDBJ databases">
        <title>De Novo Assembly of kiwifruit Actinidia rufa.</title>
        <authorList>
            <person name="Sugita-Konishi S."/>
            <person name="Sato K."/>
            <person name="Mori E."/>
            <person name="Abe Y."/>
            <person name="Kisaki G."/>
            <person name="Hamano K."/>
            <person name="Suezawa K."/>
            <person name="Otani M."/>
            <person name="Fukuda T."/>
            <person name="Manabe T."/>
            <person name="Gomi K."/>
            <person name="Tabuchi M."/>
            <person name="Akimitsu K."/>
            <person name="Kataoka I."/>
        </authorList>
    </citation>
    <scope>NUCLEOTIDE SEQUENCE [LARGE SCALE GENOMIC DNA]</scope>
    <source>
        <strain evidence="3">cv. Fuchu</strain>
    </source>
</reference>
<feature type="chain" id="PRO_5029637521" evidence="1">
    <location>
        <begin position="26"/>
        <end position="83"/>
    </location>
</feature>
<evidence type="ECO:0000313" key="2">
    <source>
        <dbReference type="EMBL" id="GFZ16402.1"/>
    </source>
</evidence>
<keyword evidence="1" id="KW-0732">Signal</keyword>
<comment type="caution">
    <text evidence="2">The sequence shown here is derived from an EMBL/GenBank/DDBJ whole genome shotgun (WGS) entry which is preliminary data.</text>
</comment>
<dbReference type="OrthoDB" id="187139at2759"/>
<gene>
    <name evidence="2" type="ORF">Acr_25g0008110</name>
</gene>
<sequence>MHRFVSSILLCFAAVASFMNLWALADVVTCSGIVPMRERSDSVSEFGGVGDGVTVNMEPFRASEVWWRHASVHTFWGVFDREL</sequence>
<keyword evidence="3" id="KW-1185">Reference proteome</keyword>
<organism evidence="2 3">
    <name type="scientific">Actinidia rufa</name>
    <dbReference type="NCBI Taxonomy" id="165716"/>
    <lineage>
        <taxon>Eukaryota</taxon>
        <taxon>Viridiplantae</taxon>
        <taxon>Streptophyta</taxon>
        <taxon>Embryophyta</taxon>
        <taxon>Tracheophyta</taxon>
        <taxon>Spermatophyta</taxon>
        <taxon>Magnoliopsida</taxon>
        <taxon>eudicotyledons</taxon>
        <taxon>Gunneridae</taxon>
        <taxon>Pentapetalae</taxon>
        <taxon>asterids</taxon>
        <taxon>Ericales</taxon>
        <taxon>Actinidiaceae</taxon>
        <taxon>Actinidia</taxon>
    </lineage>
</organism>
<feature type="signal peptide" evidence="1">
    <location>
        <begin position="1"/>
        <end position="25"/>
    </location>
</feature>
<proteinExistence type="predicted"/>
<dbReference type="Proteomes" id="UP000585474">
    <property type="component" value="Unassembled WGS sequence"/>
</dbReference>
<dbReference type="EMBL" id="BJWL01000025">
    <property type="protein sequence ID" value="GFZ16402.1"/>
    <property type="molecule type" value="Genomic_DNA"/>
</dbReference>
<evidence type="ECO:0000256" key="1">
    <source>
        <dbReference type="SAM" id="SignalP"/>
    </source>
</evidence>
<accession>A0A7J0H038</accession>
<evidence type="ECO:0000313" key="3">
    <source>
        <dbReference type="Proteomes" id="UP000585474"/>
    </source>
</evidence>
<dbReference type="AlphaFoldDB" id="A0A7J0H038"/>